<name>A0A108C7H8_9BURK</name>
<dbReference type="InterPro" id="IPR036291">
    <property type="entry name" value="NAD(P)-bd_dom_sf"/>
</dbReference>
<dbReference type="GO" id="GO:0016491">
    <property type="term" value="F:oxidoreductase activity"/>
    <property type="evidence" value="ECO:0007669"/>
    <property type="project" value="UniProtKB-KW"/>
</dbReference>
<dbReference type="Proteomes" id="UP000065504">
    <property type="component" value="Unassembled WGS sequence"/>
</dbReference>
<accession>A0A108C7H8</accession>
<sequence>MANVQQGGFKRVWFITGASRGIGALIAEAALADGNAVVAAGRHVPAIVERLGESAALLPVELDVTDEAQAKAAVQAAVEKFGRIDVLVNNAGFGLLGAVEESADKDVRRMYDTNVFGLLNVTRAVLPTMRANRSGHVINISSIGGYRAAAGFGVYSSTKFAVEGITEALHAELKPLGVHATVVEPGYFRTDFLDASSLVVAPDVIDDYDETSGAVRRKAVQLNRNQPGDPAKLAAAMIALVDAPNPPLRLPLGTDTLAAIAAKNAYVAQETETWKALSSSTDFAA</sequence>
<dbReference type="InterPro" id="IPR051911">
    <property type="entry name" value="SDR_oxidoreductase"/>
</dbReference>
<dbReference type="PRINTS" id="PR00080">
    <property type="entry name" value="SDRFAMILY"/>
</dbReference>
<dbReference type="NCBIfam" id="NF004824">
    <property type="entry name" value="PRK06180.1"/>
    <property type="match status" value="1"/>
</dbReference>
<evidence type="ECO:0000256" key="2">
    <source>
        <dbReference type="ARBA" id="ARBA00023002"/>
    </source>
</evidence>
<dbReference type="CDD" id="cd05374">
    <property type="entry name" value="17beta-HSD-like_SDR_c"/>
    <property type="match status" value="1"/>
</dbReference>
<proteinExistence type="inferred from homology"/>
<evidence type="ECO:0000313" key="5">
    <source>
        <dbReference type="Proteomes" id="UP000065504"/>
    </source>
</evidence>
<dbReference type="InterPro" id="IPR020904">
    <property type="entry name" value="Sc_DH/Rdtase_CS"/>
</dbReference>
<evidence type="ECO:0000256" key="3">
    <source>
        <dbReference type="RuleBase" id="RU000363"/>
    </source>
</evidence>
<dbReference type="AlphaFoldDB" id="A0A108C7H8"/>
<dbReference type="EMBL" id="LPLU01000110">
    <property type="protein sequence ID" value="KWK69512.1"/>
    <property type="molecule type" value="Genomic_DNA"/>
</dbReference>
<dbReference type="Pfam" id="PF00106">
    <property type="entry name" value="adh_short"/>
    <property type="match status" value="1"/>
</dbReference>
<dbReference type="SUPFAM" id="SSF51735">
    <property type="entry name" value="NAD(P)-binding Rossmann-fold domains"/>
    <property type="match status" value="1"/>
</dbReference>
<comment type="caution">
    <text evidence="4">The sequence shown here is derived from an EMBL/GenBank/DDBJ whole genome shotgun (WGS) entry which is preliminary data.</text>
</comment>
<dbReference type="PRINTS" id="PR00081">
    <property type="entry name" value="GDHRDH"/>
</dbReference>
<dbReference type="Gene3D" id="3.40.50.720">
    <property type="entry name" value="NAD(P)-binding Rossmann-like Domain"/>
    <property type="match status" value="1"/>
</dbReference>
<protein>
    <submittedName>
        <fullName evidence="4">Short-chain dehydrogenase</fullName>
    </submittedName>
</protein>
<dbReference type="RefSeq" id="WP_060237044.1">
    <property type="nucleotide sequence ID" value="NZ_LPLU01000110.1"/>
</dbReference>
<dbReference type="PANTHER" id="PTHR43976:SF16">
    <property type="entry name" value="SHORT-CHAIN DEHYDROGENASE_REDUCTASE FAMILY PROTEIN"/>
    <property type="match status" value="1"/>
</dbReference>
<evidence type="ECO:0000256" key="1">
    <source>
        <dbReference type="ARBA" id="ARBA00006484"/>
    </source>
</evidence>
<keyword evidence="2" id="KW-0560">Oxidoreductase</keyword>
<comment type="similarity">
    <text evidence="1 3">Belongs to the short-chain dehydrogenases/reductases (SDR) family.</text>
</comment>
<dbReference type="PROSITE" id="PS00061">
    <property type="entry name" value="ADH_SHORT"/>
    <property type="match status" value="1"/>
</dbReference>
<gene>
    <name evidence="4" type="ORF">WM16_23040</name>
</gene>
<dbReference type="InterPro" id="IPR002347">
    <property type="entry name" value="SDR_fam"/>
</dbReference>
<reference evidence="4 5" key="1">
    <citation type="submission" date="2015-11" db="EMBL/GenBank/DDBJ databases">
        <title>Expanding the genomic diversity of Burkholderia species for the development of highly accurate diagnostics.</title>
        <authorList>
            <person name="Sahl J."/>
            <person name="Keim P."/>
            <person name="Wagner D."/>
        </authorList>
    </citation>
    <scope>NUCLEOTIDE SEQUENCE [LARGE SCALE GENOMIC DNA]</scope>
    <source>
        <strain evidence="4 5">MSMB782WGS</strain>
    </source>
</reference>
<organism evidence="4 5">
    <name type="scientific">Burkholderia ubonensis</name>
    <dbReference type="NCBI Taxonomy" id="101571"/>
    <lineage>
        <taxon>Bacteria</taxon>
        <taxon>Pseudomonadati</taxon>
        <taxon>Pseudomonadota</taxon>
        <taxon>Betaproteobacteria</taxon>
        <taxon>Burkholderiales</taxon>
        <taxon>Burkholderiaceae</taxon>
        <taxon>Burkholderia</taxon>
        <taxon>Burkholderia cepacia complex</taxon>
    </lineage>
</organism>
<dbReference type="PANTHER" id="PTHR43976">
    <property type="entry name" value="SHORT CHAIN DEHYDROGENASE"/>
    <property type="match status" value="1"/>
</dbReference>
<evidence type="ECO:0000313" key="4">
    <source>
        <dbReference type="EMBL" id="KWK69512.1"/>
    </source>
</evidence>